<evidence type="ECO:0000313" key="4">
    <source>
        <dbReference type="EMBL" id="NYI92316.1"/>
    </source>
</evidence>
<keyword evidence="5" id="KW-1185">Reference proteome</keyword>
<evidence type="ECO:0000313" key="5">
    <source>
        <dbReference type="Proteomes" id="UP000549616"/>
    </source>
</evidence>
<protein>
    <submittedName>
        <fullName evidence="4">NAD(P)-dependent dehydrogenase (Short-subunit alcohol dehydrogenase family)</fullName>
    </submittedName>
</protein>
<dbReference type="PANTHER" id="PTHR24320">
    <property type="entry name" value="RETINOL DEHYDROGENASE"/>
    <property type="match status" value="1"/>
</dbReference>
<name>A0A853BD16_9PSEU</name>
<sequence>MSTTRTILVTGSTDGVGRRTVERLASPGAHLLVHGRDAGRGKAVVAAVERAGATATFLEADLASLAEVRGLARAVREECSHLDVLVNNAGISKPSAPRRLTVDGYESHFAINYLASFLLTRLLGPLLGAQGPTRVVNVVSAAQDPLDFDDLMLEHGYSGYRAYGQSKLAQVMLTLDLAEEYDPTEVVANCLHPGTHLDTAMVRAAGISPAGSADSGGAAVVALATVNGVTGQYFNVRHKSRAHRQAYDRETRGRLDAVARRLTGLDG</sequence>
<dbReference type="PANTHER" id="PTHR24320:SF148">
    <property type="entry name" value="NAD(P)-BINDING ROSSMANN-FOLD SUPERFAMILY PROTEIN"/>
    <property type="match status" value="1"/>
</dbReference>
<evidence type="ECO:0000256" key="2">
    <source>
        <dbReference type="ARBA" id="ARBA00023002"/>
    </source>
</evidence>
<accession>A0A853BD16</accession>
<dbReference type="AlphaFoldDB" id="A0A853BD16"/>
<dbReference type="InterPro" id="IPR036291">
    <property type="entry name" value="NAD(P)-bd_dom_sf"/>
</dbReference>
<dbReference type="RefSeq" id="WP_179776561.1">
    <property type="nucleotide sequence ID" value="NZ_JACCFK010000002.1"/>
</dbReference>
<comment type="similarity">
    <text evidence="1 3">Belongs to the short-chain dehydrogenases/reductases (SDR) family.</text>
</comment>
<evidence type="ECO:0000256" key="3">
    <source>
        <dbReference type="RuleBase" id="RU000363"/>
    </source>
</evidence>
<dbReference type="PRINTS" id="PR00080">
    <property type="entry name" value="SDRFAMILY"/>
</dbReference>
<organism evidence="4 5">
    <name type="scientific">Amycolatopsis endophytica</name>
    <dbReference type="NCBI Taxonomy" id="860233"/>
    <lineage>
        <taxon>Bacteria</taxon>
        <taxon>Bacillati</taxon>
        <taxon>Actinomycetota</taxon>
        <taxon>Actinomycetes</taxon>
        <taxon>Pseudonocardiales</taxon>
        <taxon>Pseudonocardiaceae</taxon>
        <taxon>Amycolatopsis</taxon>
    </lineage>
</organism>
<evidence type="ECO:0000256" key="1">
    <source>
        <dbReference type="ARBA" id="ARBA00006484"/>
    </source>
</evidence>
<reference evidence="4 5" key="1">
    <citation type="submission" date="2020-07" db="EMBL/GenBank/DDBJ databases">
        <title>Sequencing the genomes of 1000 actinobacteria strains.</title>
        <authorList>
            <person name="Klenk H.-P."/>
        </authorList>
    </citation>
    <scope>NUCLEOTIDE SEQUENCE [LARGE SCALE GENOMIC DNA]</scope>
    <source>
        <strain evidence="4 5">DSM 104006</strain>
    </source>
</reference>
<dbReference type="EMBL" id="JACCFK010000002">
    <property type="protein sequence ID" value="NYI92316.1"/>
    <property type="molecule type" value="Genomic_DNA"/>
</dbReference>
<gene>
    <name evidence="4" type="ORF">HNR02_005691</name>
</gene>
<dbReference type="Gene3D" id="3.40.50.720">
    <property type="entry name" value="NAD(P)-binding Rossmann-like Domain"/>
    <property type="match status" value="1"/>
</dbReference>
<dbReference type="Proteomes" id="UP000549616">
    <property type="component" value="Unassembled WGS sequence"/>
</dbReference>
<dbReference type="SUPFAM" id="SSF51735">
    <property type="entry name" value="NAD(P)-binding Rossmann-fold domains"/>
    <property type="match status" value="1"/>
</dbReference>
<keyword evidence="2" id="KW-0560">Oxidoreductase</keyword>
<dbReference type="InterPro" id="IPR002347">
    <property type="entry name" value="SDR_fam"/>
</dbReference>
<dbReference type="GO" id="GO:0016491">
    <property type="term" value="F:oxidoreductase activity"/>
    <property type="evidence" value="ECO:0007669"/>
    <property type="project" value="UniProtKB-KW"/>
</dbReference>
<dbReference type="PRINTS" id="PR00081">
    <property type="entry name" value="GDHRDH"/>
</dbReference>
<comment type="caution">
    <text evidence="4">The sequence shown here is derived from an EMBL/GenBank/DDBJ whole genome shotgun (WGS) entry which is preliminary data.</text>
</comment>
<proteinExistence type="inferred from homology"/>
<dbReference type="Pfam" id="PF00106">
    <property type="entry name" value="adh_short"/>
    <property type="match status" value="1"/>
</dbReference>